<reference evidence="1" key="1">
    <citation type="journal article" date="2021" name="Nat. Commun.">
        <title>Genetic determinants of endophytism in the Arabidopsis root mycobiome.</title>
        <authorList>
            <person name="Mesny F."/>
            <person name="Miyauchi S."/>
            <person name="Thiergart T."/>
            <person name="Pickel B."/>
            <person name="Atanasova L."/>
            <person name="Karlsson M."/>
            <person name="Huettel B."/>
            <person name="Barry K.W."/>
            <person name="Haridas S."/>
            <person name="Chen C."/>
            <person name="Bauer D."/>
            <person name="Andreopoulos W."/>
            <person name="Pangilinan J."/>
            <person name="LaButti K."/>
            <person name="Riley R."/>
            <person name="Lipzen A."/>
            <person name="Clum A."/>
            <person name="Drula E."/>
            <person name="Henrissat B."/>
            <person name="Kohler A."/>
            <person name="Grigoriev I.V."/>
            <person name="Martin F.M."/>
            <person name="Hacquard S."/>
        </authorList>
    </citation>
    <scope>NUCLEOTIDE SEQUENCE</scope>
    <source>
        <strain evidence="1">MPI-CAGE-CH-0235</strain>
    </source>
</reference>
<gene>
    <name evidence="1" type="ORF">B0I35DRAFT_418184</name>
</gene>
<dbReference type="AlphaFoldDB" id="A0A8K0T2K9"/>
<protein>
    <submittedName>
        <fullName evidence="1">Uncharacterized protein</fullName>
    </submittedName>
</protein>
<name>A0A8K0T2K9_9HYPO</name>
<comment type="caution">
    <text evidence="1">The sequence shown here is derived from an EMBL/GenBank/DDBJ whole genome shotgun (WGS) entry which is preliminary data.</text>
</comment>
<dbReference type="Proteomes" id="UP000813444">
    <property type="component" value="Unassembled WGS sequence"/>
</dbReference>
<accession>A0A8K0T2K9</accession>
<sequence>MDLTCSFRITNWPCAKSVGSRCKDLAIITCNGSALLHNGSDPWACSGTNRLMGVRVQAT</sequence>
<keyword evidence="2" id="KW-1185">Reference proteome</keyword>
<proteinExistence type="predicted"/>
<dbReference type="EMBL" id="JAGPNK010000001">
    <property type="protein sequence ID" value="KAH7328728.1"/>
    <property type="molecule type" value="Genomic_DNA"/>
</dbReference>
<organism evidence="1 2">
    <name type="scientific">Stachybotrys elegans</name>
    <dbReference type="NCBI Taxonomy" id="80388"/>
    <lineage>
        <taxon>Eukaryota</taxon>
        <taxon>Fungi</taxon>
        <taxon>Dikarya</taxon>
        <taxon>Ascomycota</taxon>
        <taxon>Pezizomycotina</taxon>
        <taxon>Sordariomycetes</taxon>
        <taxon>Hypocreomycetidae</taxon>
        <taxon>Hypocreales</taxon>
        <taxon>Stachybotryaceae</taxon>
        <taxon>Stachybotrys</taxon>
    </lineage>
</organism>
<evidence type="ECO:0000313" key="1">
    <source>
        <dbReference type="EMBL" id="KAH7328728.1"/>
    </source>
</evidence>
<evidence type="ECO:0000313" key="2">
    <source>
        <dbReference type="Proteomes" id="UP000813444"/>
    </source>
</evidence>